<gene>
    <name evidence="2" type="ORF">K460DRAFT_57266</name>
</gene>
<name>A0A9P4GLQ6_9PLEO</name>
<dbReference type="GeneID" id="63855787"/>
<sequence>MGNTVSIESNILLFPSPEPSKRVHRHWTSSPVQRSSQALEQTWTPTYRPAPPTPSVEPLQNSAQSASLTCYEVTNTGQNSILTTLKSLCDDLRDPSDRRARTTISVLHEGGWMPRAIFHISGDFQNAHSNSLLSILLIKSSTRSDPDGEQGSTSSHSWLHIYDAVHLAQSFAAMLKVYAYQRSLRRLELDAEANEDMLGMLEGCAMVGVRYWVEGGQATEQGQCKIIAKMMKQLEGLLWGIWLEADDSRGDARRGGGCVPS</sequence>
<proteinExistence type="predicted"/>
<feature type="region of interest" description="Disordered" evidence="1">
    <location>
        <begin position="18"/>
        <end position="38"/>
    </location>
</feature>
<reference evidence="2" key="1">
    <citation type="submission" date="2020-01" db="EMBL/GenBank/DDBJ databases">
        <authorList>
            <consortium name="DOE Joint Genome Institute"/>
            <person name="Haridas S."/>
            <person name="Albert R."/>
            <person name="Binder M."/>
            <person name="Bloem J."/>
            <person name="Labutti K."/>
            <person name="Salamov A."/>
            <person name="Andreopoulos B."/>
            <person name="Baker S.E."/>
            <person name="Barry K."/>
            <person name="Bills G."/>
            <person name="Bluhm B.H."/>
            <person name="Cannon C."/>
            <person name="Castanera R."/>
            <person name="Culley D.E."/>
            <person name="Daum C."/>
            <person name="Ezra D."/>
            <person name="Gonzalez J.B."/>
            <person name="Henrissat B."/>
            <person name="Kuo A."/>
            <person name="Liang C."/>
            <person name="Lipzen A."/>
            <person name="Lutzoni F."/>
            <person name="Magnuson J."/>
            <person name="Mondo S."/>
            <person name="Nolan M."/>
            <person name="Ohm R."/>
            <person name="Pangilinan J."/>
            <person name="Park H.-J."/>
            <person name="Ramirez L."/>
            <person name="Alfaro M."/>
            <person name="Sun H."/>
            <person name="Tritt A."/>
            <person name="Yoshinaga Y."/>
            <person name="Zwiers L.-H."/>
            <person name="Turgeon B.G."/>
            <person name="Goodwin S.B."/>
            <person name="Spatafora J.W."/>
            <person name="Crous P.W."/>
            <person name="Grigoriev I.V."/>
        </authorList>
    </citation>
    <scope>NUCLEOTIDE SEQUENCE</scope>
    <source>
        <strain evidence="2">CBS 394.84</strain>
    </source>
</reference>
<organism evidence="2 3">
    <name type="scientific">Cucurbitaria berberidis CBS 394.84</name>
    <dbReference type="NCBI Taxonomy" id="1168544"/>
    <lineage>
        <taxon>Eukaryota</taxon>
        <taxon>Fungi</taxon>
        <taxon>Dikarya</taxon>
        <taxon>Ascomycota</taxon>
        <taxon>Pezizomycotina</taxon>
        <taxon>Dothideomycetes</taxon>
        <taxon>Pleosporomycetidae</taxon>
        <taxon>Pleosporales</taxon>
        <taxon>Pleosporineae</taxon>
        <taxon>Cucurbitariaceae</taxon>
        <taxon>Cucurbitaria</taxon>
    </lineage>
</organism>
<dbReference type="OrthoDB" id="10609941at2759"/>
<feature type="compositionally biased region" description="Polar residues" evidence="1">
    <location>
        <begin position="28"/>
        <end position="38"/>
    </location>
</feature>
<dbReference type="RefSeq" id="XP_040789923.1">
    <property type="nucleotide sequence ID" value="XM_040938531.1"/>
</dbReference>
<accession>A0A9P4GLQ6</accession>
<evidence type="ECO:0000256" key="1">
    <source>
        <dbReference type="SAM" id="MobiDB-lite"/>
    </source>
</evidence>
<evidence type="ECO:0000313" key="3">
    <source>
        <dbReference type="Proteomes" id="UP000800039"/>
    </source>
</evidence>
<dbReference type="AlphaFoldDB" id="A0A9P4GLQ6"/>
<protein>
    <submittedName>
        <fullName evidence="2">Uncharacterized protein</fullName>
    </submittedName>
</protein>
<comment type="caution">
    <text evidence="2">The sequence shown here is derived from an EMBL/GenBank/DDBJ whole genome shotgun (WGS) entry which is preliminary data.</text>
</comment>
<dbReference type="Proteomes" id="UP000800039">
    <property type="component" value="Unassembled WGS sequence"/>
</dbReference>
<keyword evidence="3" id="KW-1185">Reference proteome</keyword>
<evidence type="ECO:0000313" key="2">
    <source>
        <dbReference type="EMBL" id="KAF1847360.1"/>
    </source>
</evidence>
<dbReference type="EMBL" id="ML976615">
    <property type="protein sequence ID" value="KAF1847360.1"/>
    <property type="molecule type" value="Genomic_DNA"/>
</dbReference>